<evidence type="ECO:0000256" key="8">
    <source>
        <dbReference type="ARBA" id="ARBA00047811"/>
    </source>
</evidence>
<comment type="similarity">
    <text evidence="1">Belongs to the protein kinase superfamily. CMGC Ser/Thr protein kinase family. CDC2/CDKX subfamily.</text>
</comment>
<dbReference type="PANTHER" id="PTHR24056">
    <property type="entry name" value="CELL DIVISION PROTEIN KINASE"/>
    <property type="match status" value="1"/>
</dbReference>
<dbReference type="PROSITE" id="PS00108">
    <property type="entry name" value="PROTEIN_KINASE_ST"/>
    <property type="match status" value="1"/>
</dbReference>
<evidence type="ECO:0000256" key="1">
    <source>
        <dbReference type="ARBA" id="ARBA00006485"/>
    </source>
</evidence>
<evidence type="ECO:0000313" key="13">
    <source>
        <dbReference type="Proteomes" id="UP000492821"/>
    </source>
</evidence>
<dbReference type="Gene3D" id="3.30.200.20">
    <property type="entry name" value="Phosphorylase Kinase, domain 1"/>
    <property type="match status" value="1"/>
</dbReference>
<feature type="region of interest" description="Disordered" evidence="11">
    <location>
        <begin position="247"/>
        <end position="305"/>
    </location>
</feature>
<evidence type="ECO:0000256" key="3">
    <source>
        <dbReference type="ARBA" id="ARBA00022527"/>
    </source>
</evidence>
<keyword evidence="5 10" id="KW-0547">Nucleotide-binding</keyword>
<dbReference type="EC" id="2.7.11.22" evidence="2"/>
<dbReference type="GO" id="GO:0030332">
    <property type="term" value="F:cyclin binding"/>
    <property type="evidence" value="ECO:0007669"/>
    <property type="project" value="TreeGrafter"/>
</dbReference>
<dbReference type="InterPro" id="IPR017441">
    <property type="entry name" value="Protein_kinase_ATP_BS"/>
</dbReference>
<dbReference type="Gene3D" id="1.10.510.10">
    <property type="entry name" value="Transferase(Phosphotransferase) domain 1"/>
    <property type="match status" value="1"/>
</dbReference>
<dbReference type="SUPFAM" id="SSF56112">
    <property type="entry name" value="Protein kinase-like (PK-like)"/>
    <property type="match status" value="1"/>
</dbReference>
<dbReference type="InterPro" id="IPR008271">
    <property type="entry name" value="Ser/Thr_kinase_AS"/>
</dbReference>
<dbReference type="WBParaSite" id="Pan_g12174.t1">
    <property type="protein sequence ID" value="Pan_g12174.t1"/>
    <property type="gene ID" value="Pan_g12174"/>
</dbReference>
<keyword evidence="3" id="KW-0723">Serine/threonine-protein kinase</keyword>
<evidence type="ECO:0000256" key="4">
    <source>
        <dbReference type="ARBA" id="ARBA00022679"/>
    </source>
</evidence>
<proteinExistence type="inferred from homology"/>
<comment type="catalytic activity">
    <reaction evidence="8">
        <text>L-threonyl-[protein] + ATP = O-phospho-L-threonyl-[protein] + ADP + H(+)</text>
        <dbReference type="Rhea" id="RHEA:46608"/>
        <dbReference type="Rhea" id="RHEA-COMP:11060"/>
        <dbReference type="Rhea" id="RHEA-COMP:11605"/>
        <dbReference type="ChEBI" id="CHEBI:15378"/>
        <dbReference type="ChEBI" id="CHEBI:30013"/>
        <dbReference type="ChEBI" id="CHEBI:30616"/>
        <dbReference type="ChEBI" id="CHEBI:61977"/>
        <dbReference type="ChEBI" id="CHEBI:456216"/>
        <dbReference type="EC" id="2.7.11.22"/>
    </reaction>
</comment>
<dbReference type="GO" id="GO:0005829">
    <property type="term" value="C:cytosol"/>
    <property type="evidence" value="ECO:0007669"/>
    <property type="project" value="TreeGrafter"/>
</dbReference>
<dbReference type="PROSITE" id="PS00107">
    <property type="entry name" value="PROTEIN_KINASE_ATP"/>
    <property type="match status" value="1"/>
</dbReference>
<organism evidence="13 14">
    <name type="scientific">Panagrellus redivivus</name>
    <name type="common">Microworm</name>
    <dbReference type="NCBI Taxonomy" id="6233"/>
    <lineage>
        <taxon>Eukaryota</taxon>
        <taxon>Metazoa</taxon>
        <taxon>Ecdysozoa</taxon>
        <taxon>Nematoda</taxon>
        <taxon>Chromadorea</taxon>
        <taxon>Rhabditida</taxon>
        <taxon>Tylenchina</taxon>
        <taxon>Panagrolaimomorpha</taxon>
        <taxon>Panagrolaimoidea</taxon>
        <taxon>Panagrolaimidae</taxon>
        <taxon>Panagrellus</taxon>
    </lineage>
</organism>
<reference evidence="14" key="2">
    <citation type="submission" date="2020-10" db="UniProtKB">
        <authorList>
            <consortium name="WormBaseParasite"/>
        </authorList>
    </citation>
    <scope>IDENTIFICATION</scope>
</reference>
<dbReference type="GO" id="GO:0004693">
    <property type="term" value="F:cyclin-dependent protein serine/threonine kinase activity"/>
    <property type="evidence" value="ECO:0007669"/>
    <property type="project" value="UniProtKB-EC"/>
</dbReference>
<dbReference type="InterPro" id="IPR050108">
    <property type="entry name" value="CDK"/>
</dbReference>
<evidence type="ECO:0000259" key="12">
    <source>
        <dbReference type="PROSITE" id="PS50011"/>
    </source>
</evidence>
<sequence>MARVSDHEHVLDVVNDQKLCECWACFTFHCLDSDSGFISGSEDPALFHYHPETIRPSTNMRISASLDWAPSTATIIRKGEQLPIRNAIEAAVVAADGLRPQAFERESHPLAGGITHKYGKMATAVWSKLTTRLSNWFGDEKRNQLRPSRSLTTLNHKSLRVNVRPSKSTENLLRIVSTPAKNPNTVGKKVSSSTLKWPGRKKANDAGSPPPLALPLDEVDIMSASTSFPMSHSWHSHLTESVLHREPELPETTSNHAPSSIPGPSGLQNTSSASSSSNKTKEKDKTKTSASVTKPKRSKSITAMNSDNYRVSAVDTLSGSGNSAISAGGDPMTRSSTQGFHTPQSLAGYKCKQPIDARFWSGFAGSHRGDSPLATDAMFRRLEKIGEGSYATVLKGENTLNGSIVALKEIKLQQQEGLPFTAIREVSLLRGLKHANIVRLHQIVHQQHSLILVFEYVKTDLAKFMEHYRNGLDPYRTKIFLFQLLRGLAYCHDRKILHRDLKPQNLLVSENNELKLADFGLARAKSVPCRTFSHDVVTLWYRPPDVLMGSTHYSTSLDMWGVGCIFAEMVTGMPIFPGINKTSDQLERIFTLRGLPDPSNWPEVEQLPHYRSTVARMAPYVELPWHRIHASLNWLPDGGERLLNACLQLNPSKRISANAAMLHGYFASLPPEIHLLKPTETIFTVLPPSVMRMVPLEC</sequence>
<evidence type="ECO:0000256" key="10">
    <source>
        <dbReference type="PROSITE-ProRule" id="PRU10141"/>
    </source>
</evidence>
<protein>
    <recommendedName>
        <fullName evidence="2">cyclin-dependent kinase</fullName>
        <ecNumber evidence="2">2.7.11.22</ecNumber>
    </recommendedName>
</protein>
<comment type="catalytic activity">
    <reaction evidence="9">
        <text>L-seryl-[protein] + ATP = O-phospho-L-seryl-[protein] + ADP + H(+)</text>
        <dbReference type="Rhea" id="RHEA:17989"/>
        <dbReference type="Rhea" id="RHEA-COMP:9863"/>
        <dbReference type="Rhea" id="RHEA-COMP:11604"/>
        <dbReference type="ChEBI" id="CHEBI:15378"/>
        <dbReference type="ChEBI" id="CHEBI:29999"/>
        <dbReference type="ChEBI" id="CHEBI:30616"/>
        <dbReference type="ChEBI" id="CHEBI:83421"/>
        <dbReference type="ChEBI" id="CHEBI:456216"/>
        <dbReference type="EC" id="2.7.11.22"/>
    </reaction>
</comment>
<accession>A0A7E4UT05</accession>
<feature type="region of interest" description="Disordered" evidence="11">
    <location>
        <begin position="322"/>
        <end position="341"/>
    </location>
</feature>
<evidence type="ECO:0000256" key="7">
    <source>
        <dbReference type="ARBA" id="ARBA00022840"/>
    </source>
</evidence>
<evidence type="ECO:0000256" key="11">
    <source>
        <dbReference type="SAM" id="MobiDB-lite"/>
    </source>
</evidence>
<name>A0A7E4UT05_PANRE</name>
<keyword evidence="4" id="KW-0808">Transferase</keyword>
<dbReference type="PROSITE" id="PS50011">
    <property type="entry name" value="PROTEIN_KINASE_DOM"/>
    <property type="match status" value="1"/>
</dbReference>
<reference evidence="13" key="1">
    <citation type="journal article" date="2013" name="Genetics">
        <title>The draft genome and transcriptome of Panagrellus redivivus are shaped by the harsh demands of a free-living lifestyle.</title>
        <authorList>
            <person name="Srinivasan J."/>
            <person name="Dillman A.R."/>
            <person name="Macchietto M.G."/>
            <person name="Heikkinen L."/>
            <person name="Lakso M."/>
            <person name="Fracchia K.M."/>
            <person name="Antoshechkin I."/>
            <person name="Mortazavi A."/>
            <person name="Wong G."/>
            <person name="Sternberg P.W."/>
        </authorList>
    </citation>
    <scope>NUCLEOTIDE SEQUENCE [LARGE SCALE GENOMIC DNA]</scope>
    <source>
        <strain evidence="13">MT8872</strain>
    </source>
</reference>
<dbReference type="FunFam" id="1.10.510.10:FF:000611">
    <property type="entry name" value="CMGC family protein kinase"/>
    <property type="match status" value="1"/>
</dbReference>
<dbReference type="InterPro" id="IPR011009">
    <property type="entry name" value="Kinase-like_dom_sf"/>
</dbReference>
<dbReference type="FunFam" id="3.30.200.20:FF:000124">
    <property type="entry name" value="Cyclin-dependent kinase 4"/>
    <property type="match status" value="1"/>
</dbReference>
<evidence type="ECO:0000256" key="5">
    <source>
        <dbReference type="ARBA" id="ARBA00022741"/>
    </source>
</evidence>
<feature type="binding site" evidence="10">
    <location>
        <position position="408"/>
    </location>
    <ligand>
        <name>ATP</name>
        <dbReference type="ChEBI" id="CHEBI:30616"/>
    </ligand>
</feature>
<feature type="compositionally biased region" description="Polar residues" evidence="11">
    <location>
        <begin position="179"/>
        <end position="195"/>
    </location>
</feature>
<evidence type="ECO:0000256" key="9">
    <source>
        <dbReference type="ARBA" id="ARBA00048367"/>
    </source>
</evidence>
<dbReference type="AlphaFoldDB" id="A0A7E4UT05"/>
<keyword evidence="7 10" id="KW-0067">ATP-binding</keyword>
<dbReference type="GO" id="GO:0005634">
    <property type="term" value="C:nucleus"/>
    <property type="evidence" value="ECO:0007669"/>
    <property type="project" value="TreeGrafter"/>
</dbReference>
<dbReference type="SMART" id="SM00220">
    <property type="entry name" value="S_TKc"/>
    <property type="match status" value="1"/>
</dbReference>
<keyword evidence="6" id="KW-0418">Kinase</keyword>
<dbReference type="Proteomes" id="UP000492821">
    <property type="component" value="Unassembled WGS sequence"/>
</dbReference>
<evidence type="ECO:0000256" key="6">
    <source>
        <dbReference type="ARBA" id="ARBA00022777"/>
    </source>
</evidence>
<dbReference type="GO" id="GO:0005524">
    <property type="term" value="F:ATP binding"/>
    <property type="evidence" value="ECO:0007669"/>
    <property type="project" value="UniProtKB-UniRule"/>
</dbReference>
<dbReference type="PANTHER" id="PTHR24056:SF189">
    <property type="entry name" value="PROTEIN KINASE DOMAIN-CONTAINING PROTEIN"/>
    <property type="match status" value="1"/>
</dbReference>
<evidence type="ECO:0000256" key="2">
    <source>
        <dbReference type="ARBA" id="ARBA00012425"/>
    </source>
</evidence>
<feature type="domain" description="Protein kinase" evidence="12">
    <location>
        <begin position="379"/>
        <end position="666"/>
    </location>
</feature>
<keyword evidence="13" id="KW-1185">Reference proteome</keyword>
<dbReference type="Pfam" id="PF00069">
    <property type="entry name" value="Pkinase"/>
    <property type="match status" value="1"/>
</dbReference>
<dbReference type="InterPro" id="IPR000719">
    <property type="entry name" value="Prot_kinase_dom"/>
</dbReference>
<evidence type="ECO:0000313" key="14">
    <source>
        <dbReference type="WBParaSite" id="Pan_g12174.t1"/>
    </source>
</evidence>
<feature type="region of interest" description="Disordered" evidence="11">
    <location>
        <begin position="176"/>
        <end position="212"/>
    </location>
</feature>